<dbReference type="EnsemblPlants" id="AET3Gv20451700.1">
    <property type="protein sequence ID" value="AET3Gv20451700.1"/>
    <property type="gene ID" value="AET3Gv20451700"/>
</dbReference>
<keyword evidence="1" id="KW-0812">Transmembrane</keyword>
<dbReference type="STRING" id="200361.A0A453ET56"/>
<reference evidence="3" key="1">
    <citation type="journal article" date="2014" name="Science">
        <title>Ancient hybridizations among the ancestral genomes of bread wheat.</title>
        <authorList>
            <consortium name="International Wheat Genome Sequencing Consortium,"/>
            <person name="Marcussen T."/>
            <person name="Sandve S.R."/>
            <person name="Heier L."/>
            <person name="Spannagl M."/>
            <person name="Pfeifer M."/>
            <person name="Jakobsen K.S."/>
            <person name="Wulff B.B."/>
            <person name="Steuernagel B."/>
            <person name="Mayer K.F."/>
            <person name="Olsen O.A."/>
        </authorList>
    </citation>
    <scope>NUCLEOTIDE SEQUENCE [LARGE SCALE GENOMIC DNA]</scope>
    <source>
        <strain evidence="3">cv. AL8/78</strain>
    </source>
</reference>
<evidence type="ECO:0000313" key="3">
    <source>
        <dbReference type="Proteomes" id="UP000015105"/>
    </source>
</evidence>
<dbReference type="Proteomes" id="UP000015105">
    <property type="component" value="Chromosome 3D"/>
</dbReference>
<evidence type="ECO:0000256" key="1">
    <source>
        <dbReference type="SAM" id="Phobius"/>
    </source>
</evidence>
<protein>
    <submittedName>
        <fullName evidence="2">Uncharacterized protein</fullName>
    </submittedName>
</protein>
<accession>A0A453ET56</accession>
<keyword evidence="1" id="KW-0472">Membrane</keyword>
<reference evidence="2" key="5">
    <citation type="journal article" date="2021" name="G3 (Bethesda)">
        <title>Aegilops tauschii genome assembly Aet v5.0 features greater sequence contiguity and improved annotation.</title>
        <authorList>
            <person name="Wang L."/>
            <person name="Zhu T."/>
            <person name="Rodriguez J.C."/>
            <person name="Deal K.R."/>
            <person name="Dubcovsky J."/>
            <person name="McGuire P.E."/>
            <person name="Lux T."/>
            <person name="Spannagl M."/>
            <person name="Mayer K.F.X."/>
            <person name="Baldrich P."/>
            <person name="Meyers B.C."/>
            <person name="Huo N."/>
            <person name="Gu Y.Q."/>
            <person name="Zhou H."/>
            <person name="Devos K.M."/>
            <person name="Bennetzen J.L."/>
            <person name="Unver T."/>
            <person name="Budak H."/>
            <person name="Gulick P.J."/>
            <person name="Galiba G."/>
            <person name="Kalapos B."/>
            <person name="Nelson D.R."/>
            <person name="Li P."/>
            <person name="You F.M."/>
            <person name="Luo M.C."/>
            <person name="Dvorak J."/>
        </authorList>
    </citation>
    <scope>NUCLEOTIDE SEQUENCE [LARGE SCALE GENOMIC DNA]</scope>
    <source>
        <strain evidence="2">cv. AL8/78</strain>
    </source>
</reference>
<feature type="transmembrane region" description="Helical" evidence="1">
    <location>
        <begin position="6"/>
        <end position="28"/>
    </location>
</feature>
<dbReference type="AlphaFoldDB" id="A0A453ET56"/>
<dbReference type="Gramene" id="AET3Gv20451700.1">
    <property type="protein sequence ID" value="AET3Gv20451700.1"/>
    <property type="gene ID" value="AET3Gv20451700"/>
</dbReference>
<name>A0A453ET56_AEGTS</name>
<proteinExistence type="predicted"/>
<evidence type="ECO:0000313" key="2">
    <source>
        <dbReference type="EnsemblPlants" id="AET3Gv20451700.1"/>
    </source>
</evidence>
<keyword evidence="1" id="KW-1133">Transmembrane helix</keyword>
<reference evidence="2" key="3">
    <citation type="journal article" date="2017" name="Nature">
        <title>Genome sequence of the progenitor of the wheat D genome Aegilops tauschii.</title>
        <authorList>
            <person name="Luo M.C."/>
            <person name="Gu Y.Q."/>
            <person name="Puiu D."/>
            <person name="Wang H."/>
            <person name="Twardziok S.O."/>
            <person name="Deal K.R."/>
            <person name="Huo N."/>
            <person name="Zhu T."/>
            <person name="Wang L."/>
            <person name="Wang Y."/>
            <person name="McGuire P.E."/>
            <person name="Liu S."/>
            <person name="Long H."/>
            <person name="Ramasamy R.K."/>
            <person name="Rodriguez J.C."/>
            <person name="Van S.L."/>
            <person name="Yuan L."/>
            <person name="Wang Z."/>
            <person name="Xia Z."/>
            <person name="Xiao L."/>
            <person name="Anderson O.D."/>
            <person name="Ouyang S."/>
            <person name="Liang Y."/>
            <person name="Zimin A.V."/>
            <person name="Pertea G."/>
            <person name="Qi P."/>
            <person name="Bennetzen J.L."/>
            <person name="Dai X."/>
            <person name="Dawson M.W."/>
            <person name="Muller H.G."/>
            <person name="Kugler K."/>
            <person name="Rivarola-Duarte L."/>
            <person name="Spannagl M."/>
            <person name="Mayer K.F.X."/>
            <person name="Lu F.H."/>
            <person name="Bevan M.W."/>
            <person name="Leroy P."/>
            <person name="Li P."/>
            <person name="You F.M."/>
            <person name="Sun Q."/>
            <person name="Liu Z."/>
            <person name="Lyons E."/>
            <person name="Wicker T."/>
            <person name="Salzberg S.L."/>
            <person name="Devos K.M."/>
            <person name="Dvorak J."/>
        </authorList>
    </citation>
    <scope>NUCLEOTIDE SEQUENCE [LARGE SCALE GENOMIC DNA]</scope>
    <source>
        <strain evidence="2">cv. AL8/78</strain>
    </source>
</reference>
<keyword evidence="3" id="KW-1185">Reference proteome</keyword>
<reference evidence="3" key="2">
    <citation type="journal article" date="2017" name="Nat. Plants">
        <title>The Aegilops tauschii genome reveals multiple impacts of transposons.</title>
        <authorList>
            <person name="Zhao G."/>
            <person name="Zou C."/>
            <person name="Li K."/>
            <person name="Wang K."/>
            <person name="Li T."/>
            <person name="Gao L."/>
            <person name="Zhang X."/>
            <person name="Wang H."/>
            <person name="Yang Z."/>
            <person name="Liu X."/>
            <person name="Jiang W."/>
            <person name="Mao L."/>
            <person name="Kong X."/>
            <person name="Jiao Y."/>
            <person name="Jia J."/>
        </authorList>
    </citation>
    <scope>NUCLEOTIDE SEQUENCE [LARGE SCALE GENOMIC DNA]</scope>
    <source>
        <strain evidence="3">cv. AL8/78</strain>
    </source>
</reference>
<sequence>MFFGEGMLNTILIFLHHYIAPSLIFVCYKSNQKRMRKWKLKSRKTRNFTILIRMILSTATYQRTHTCKTEENCRFCNATKFKYESKGLCCKKGQIRLANPDTPPELMRLWTSNNSEARHFRNNIRFFNGHFSFTT</sequence>
<organism evidence="2 3">
    <name type="scientific">Aegilops tauschii subsp. strangulata</name>
    <name type="common">Goatgrass</name>
    <dbReference type="NCBI Taxonomy" id="200361"/>
    <lineage>
        <taxon>Eukaryota</taxon>
        <taxon>Viridiplantae</taxon>
        <taxon>Streptophyta</taxon>
        <taxon>Embryophyta</taxon>
        <taxon>Tracheophyta</taxon>
        <taxon>Spermatophyta</taxon>
        <taxon>Magnoliopsida</taxon>
        <taxon>Liliopsida</taxon>
        <taxon>Poales</taxon>
        <taxon>Poaceae</taxon>
        <taxon>BOP clade</taxon>
        <taxon>Pooideae</taxon>
        <taxon>Triticodae</taxon>
        <taxon>Triticeae</taxon>
        <taxon>Triticinae</taxon>
        <taxon>Aegilops</taxon>
    </lineage>
</organism>
<reference evidence="2" key="4">
    <citation type="submission" date="2019-03" db="UniProtKB">
        <authorList>
            <consortium name="EnsemblPlants"/>
        </authorList>
    </citation>
    <scope>IDENTIFICATION</scope>
</reference>